<evidence type="ECO:0000256" key="1">
    <source>
        <dbReference type="SAM" id="Phobius"/>
    </source>
</evidence>
<keyword evidence="3" id="KW-1185">Reference proteome</keyword>
<feature type="transmembrane region" description="Helical" evidence="1">
    <location>
        <begin position="119"/>
        <end position="142"/>
    </location>
</feature>
<dbReference type="Proteomes" id="UP000327044">
    <property type="component" value="Unassembled WGS sequence"/>
</dbReference>
<gene>
    <name evidence="2" type="ORF">PPYR_14409</name>
</gene>
<reference evidence="2 3" key="1">
    <citation type="journal article" date="2018" name="Elife">
        <title>Firefly genomes illuminate parallel origins of bioluminescence in beetles.</title>
        <authorList>
            <person name="Fallon T.R."/>
            <person name="Lower S.E."/>
            <person name="Chang C.H."/>
            <person name="Bessho-Uehara M."/>
            <person name="Martin G.J."/>
            <person name="Bewick A.J."/>
            <person name="Behringer M."/>
            <person name="Debat H.J."/>
            <person name="Wong I."/>
            <person name="Day J.C."/>
            <person name="Suvorov A."/>
            <person name="Silva C.J."/>
            <person name="Stanger-Hall K.F."/>
            <person name="Hall D.W."/>
            <person name="Schmitz R.J."/>
            <person name="Nelson D.R."/>
            <person name="Lewis S.M."/>
            <person name="Shigenobu S."/>
            <person name="Bybee S.M."/>
            <person name="Larracuente A.M."/>
            <person name="Oba Y."/>
            <person name="Weng J.K."/>
        </authorList>
    </citation>
    <scope>NUCLEOTIDE SEQUENCE [LARGE SCALE GENOMIC DNA]</scope>
    <source>
        <strain evidence="2">1611_PpyrPB1</strain>
        <tissue evidence="2">Whole body</tissue>
    </source>
</reference>
<feature type="transmembrane region" description="Helical" evidence="1">
    <location>
        <begin position="47"/>
        <end position="68"/>
    </location>
</feature>
<dbReference type="AlphaFoldDB" id="A0A5N4A551"/>
<keyword evidence="1" id="KW-0812">Transmembrane</keyword>
<accession>A0A5N4A551</accession>
<comment type="caution">
    <text evidence="2">The sequence shown here is derived from an EMBL/GenBank/DDBJ whole genome shotgun (WGS) entry which is preliminary data.</text>
</comment>
<dbReference type="InParanoid" id="A0A5N4A551"/>
<organism evidence="2 3">
    <name type="scientific">Photinus pyralis</name>
    <name type="common">Common eastern firefly</name>
    <name type="synonym">Lampyris pyralis</name>
    <dbReference type="NCBI Taxonomy" id="7054"/>
    <lineage>
        <taxon>Eukaryota</taxon>
        <taxon>Metazoa</taxon>
        <taxon>Ecdysozoa</taxon>
        <taxon>Arthropoda</taxon>
        <taxon>Hexapoda</taxon>
        <taxon>Insecta</taxon>
        <taxon>Pterygota</taxon>
        <taxon>Neoptera</taxon>
        <taxon>Endopterygota</taxon>
        <taxon>Coleoptera</taxon>
        <taxon>Polyphaga</taxon>
        <taxon>Elateriformia</taxon>
        <taxon>Elateroidea</taxon>
        <taxon>Lampyridae</taxon>
        <taxon>Lampyrinae</taxon>
        <taxon>Photinus</taxon>
    </lineage>
</organism>
<protein>
    <submittedName>
        <fullName evidence="2">Uncharacterized protein</fullName>
    </submittedName>
</protein>
<keyword evidence="1" id="KW-1133">Transmembrane helix</keyword>
<sequence>MRPAVISIGILFFLVKLLSVLLNESILSNLFGLGKVSAVNIGRGNRIFMGFQLLAACTFLPFLCGACLRNPDLMLPLIIASIYNSCITILLAGIFGYSINYLPDISMDVFDSGVFEPKLVAGYLVCTAAVDIVTFIVTYTHWESIETPPHTKIDPKNNTYALERFGIKLQES</sequence>
<dbReference type="EMBL" id="VVIM01000010">
    <property type="protein sequence ID" value="KAB0792450.1"/>
    <property type="molecule type" value="Genomic_DNA"/>
</dbReference>
<proteinExistence type="predicted"/>
<name>A0A5N4A551_PHOPY</name>
<keyword evidence="1" id="KW-0472">Membrane</keyword>
<feature type="transmembrane region" description="Helical" evidence="1">
    <location>
        <begin position="75"/>
        <end position="99"/>
    </location>
</feature>
<evidence type="ECO:0000313" key="2">
    <source>
        <dbReference type="EMBL" id="KAB0792450.1"/>
    </source>
</evidence>
<evidence type="ECO:0000313" key="3">
    <source>
        <dbReference type="Proteomes" id="UP000327044"/>
    </source>
</evidence>